<dbReference type="GO" id="GO:0004725">
    <property type="term" value="F:protein tyrosine phosphatase activity"/>
    <property type="evidence" value="ECO:0007669"/>
    <property type="project" value="TreeGrafter"/>
</dbReference>
<feature type="domain" description="Rhodanese" evidence="1">
    <location>
        <begin position="29"/>
        <end position="136"/>
    </location>
</feature>
<sequence>MSRIYSLSDLRFIKPAALRSWFDQGCLATSGKFAVVDVRDSDYVGGHIKGGYHYPSNTIDEKLPELQQTLYENKIKDVVFHCMLSQARGPKSSLKFLRSLNDIEDPLKIEFFQHVNVWVLQGGFSKWQESYGEDSSVTESYDKDLWKFGNIDL</sequence>
<gene>
    <name evidence="2" type="ORF">HYPBUDRAFT_110360</name>
</gene>
<dbReference type="Gene3D" id="3.40.250.10">
    <property type="entry name" value="Rhodanese-like domain"/>
    <property type="match status" value="1"/>
</dbReference>
<accession>A0A1E4RIZ1</accession>
<dbReference type="InterPro" id="IPR036873">
    <property type="entry name" value="Rhodanese-like_dom_sf"/>
</dbReference>
<evidence type="ECO:0000313" key="3">
    <source>
        <dbReference type="Proteomes" id="UP000095085"/>
    </source>
</evidence>
<dbReference type="PANTHER" id="PTHR10828:SF38">
    <property type="entry name" value="ARSENICAL-RESISTANCE PROTEIN 2-RELATED"/>
    <property type="match status" value="1"/>
</dbReference>
<dbReference type="OrthoDB" id="102559at2759"/>
<proteinExistence type="predicted"/>
<dbReference type="PANTHER" id="PTHR10828">
    <property type="entry name" value="M-PHASE INDUCER PHOSPHATASE DUAL SPECIFICITY PHOSPHATASE CDC25"/>
    <property type="match status" value="1"/>
</dbReference>
<dbReference type="InterPro" id="IPR001763">
    <property type="entry name" value="Rhodanese-like_dom"/>
</dbReference>
<dbReference type="PROSITE" id="PS50206">
    <property type="entry name" value="RHODANESE_3"/>
    <property type="match status" value="1"/>
</dbReference>
<dbReference type="EMBL" id="KV454541">
    <property type="protein sequence ID" value="ODV67242.1"/>
    <property type="molecule type" value="Genomic_DNA"/>
</dbReference>
<protein>
    <submittedName>
        <fullName evidence="2">Rhodanese-like protein</fullName>
    </submittedName>
</protein>
<organism evidence="2 3">
    <name type="scientific">Hyphopichia burtonii NRRL Y-1933</name>
    <dbReference type="NCBI Taxonomy" id="984485"/>
    <lineage>
        <taxon>Eukaryota</taxon>
        <taxon>Fungi</taxon>
        <taxon>Dikarya</taxon>
        <taxon>Ascomycota</taxon>
        <taxon>Saccharomycotina</taxon>
        <taxon>Pichiomycetes</taxon>
        <taxon>Debaryomycetaceae</taxon>
        <taxon>Hyphopichia</taxon>
    </lineage>
</organism>
<evidence type="ECO:0000259" key="1">
    <source>
        <dbReference type="PROSITE" id="PS50206"/>
    </source>
</evidence>
<keyword evidence="3" id="KW-1185">Reference proteome</keyword>
<dbReference type="SUPFAM" id="SSF52821">
    <property type="entry name" value="Rhodanese/Cell cycle control phosphatase"/>
    <property type="match status" value="1"/>
</dbReference>
<dbReference type="RefSeq" id="XP_020076309.1">
    <property type="nucleotide sequence ID" value="XM_020218758.1"/>
</dbReference>
<dbReference type="SMART" id="SM00450">
    <property type="entry name" value="RHOD"/>
    <property type="match status" value="1"/>
</dbReference>
<reference evidence="3" key="1">
    <citation type="submission" date="2016-05" db="EMBL/GenBank/DDBJ databases">
        <title>Comparative genomics of biotechnologically important yeasts.</title>
        <authorList>
            <consortium name="DOE Joint Genome Institute"/>
            <person name="Riley R."/>
            <person name="Haridas S."/>
            <person name="Wolfe K.H."/>
            <person name="Lopes M.R."/>
            <person name="Hittinger C.T."/>
            <person name="Goker M."/>
            <person name="Salamov A."/>
            <person name="Wisecaver J."/>
            <person name="Long T.M."/>
            <person name="Aerts A.L."/>
            <person name="Barry K."/>
            <person name="Choi C."/>
            <person name="Clum A."/>
            <person name="Coughlan A.Y."/>
            <person name="Deshpande S."/>
            <person name="Douglass A.P."/>
            <person name="Hanson S.J."/>
            <person name="Klenk H.-P."/>
            <person name="Labutti K."/>
            <person name="Lapidus A."/>
            <person name="Lindquist E."/>
            <person name="Lipzen A."/>
            <person name="Meier-Kolthoff J.P."/>
            <person name="Ohm R.A."/>
            <person name="Otillar R.P."/>
            <person name="Pangilinan J."/>
            <person name="Peng Y."/>
            <person name="Rokas A."/>
            <person name="Rosa C.A."/>
            <person name="Scheuner C."/>
            <person name="Sibirny A.A."/>
            <person name="Slot J.C."/>
            <person name="Stielow J.B."/>
            <person name="Sun H."/>
            <person name="Kurtzman C.P."/>
            <person name="Blackwell M."/>
            <person name="Grigoriev I.V."/>
            <person name="Jeffries T.W."/>
        </authorList>
    </citation>
    <scope>NUCLEOTIDE SEQUENCE [LARGE SCALE GENOMIC DNA]</scope>
    <source>
        <strain evidence="3">NRRL Y-1933</strain>
    </source>
</reference>
<evidence type="ECO:0000313" key="2">
    <source>
        <dbReference type="EMBL" id="ODV67242.1"/>
    </source>
</evidence>
<dbReference type="GeneID" id="30993308"/>
<dbReference type="Proteomes" id="UP000095085">
    <property type="component" value="Unassembled WGS sequence"/>
</dbReference>
<dbReference type="Pfam" id="PF00581">
    <property type="entry name" value="Rhodanese"/>
    <property type="match status" value="1"/>
</dbReference>
<dbReference type="GO" id="GO:0005634">
    <property type="term" value="C:nucleus"/>
    <property type="evidence" value="ECO:0007669"/>
    <property type="project" value="TreeGrafter"/>
</dbReference>
<dbReference type="GO" id="GO:0005737">
    <property type="term" value="C:cytoplasm"/>
    <property type="evidence" value="ECO:0007669"/>
    <property type="project" value="TreeGrafter"/>
</dbReference>
<dbReference type="GO" id="GO:0004792">
    <property type="term" value="F:thiosulfate-cyanide sulfurtransferase activity"/>
    <property type="evidence" value="ECO:0007669"/>
    <property type="project" value="EnsemblFungi"/>
</dbReference>
<name>A0A1E4RIZ1_9ASCO</name>
<dbReference type="STRING" id="984485.A0A1E4RIZ1"/>
<dbReference type="AlphaFoldDB" id="A0A1E4RIZ1"/>